<evidence type="ECO:0000313" key="2">
    <source>
        <dbReference type="EMBL" id="OQU75593.1"/>
    </source>
</evidence>
<reference evidence="2 3" key="1">
    <citation type="journal article" date="2009" name="Nature">
        <title>The Sorghum bicolor genome and the diversification of grasses.</title>
        <authorList>
            <person name="Paterson A.H."/>
            <person name="Bowers J.E."/>
            <person name="Bruggmann R."/>
            <person name="Dubchak I."/>
            <person name="Grimwood J."/>
            <person name="Gundlach H."/>
            <person name="Haberer G."/>
            <person name="Hellsten U."/>
            <person name="Mitros T."/>
            <person name="Poliakov A."/>
            <person name="Schmutz J."/>
            <person name="Spannagl M."/>
            <person name="Tang H."/>
            <person name="Wang X."/>
            <person name="Wicker T."/>
            <person name="Bharti A.K."/>
            <person name="Chapman J."/>
            <person name="Feltus F.A."/>
            <person name="Gowik U."/>
            <person name="Grigoriev I.V."/>
            <person name="Lyons E."/>
            <person name="Maher C.A."/>
            <person name="Martis M."/>
            <person name="Narechania A."/>
            <person name="Otillar R.P."/>
            <person name="Penning B.W."/>
            <person name="Salamov A.A."/>
            <person name="Wang Y."/>
            <person name="Zhang L."/>
            <person name="Carpita N.C."/>
            <person name="Freeling M."/>
            <person name="Gingle A.R."/>
            <person name="Hash C.T."/>
            <person name="Keller B."/>
            <person name="Klein P."/>
            <person name="Kresovich S."/>
            <person name="McCann M.C."/>
            <person name="Ming R."/>
            <person name="Peterson D.G."/>
            <person name="Mehboob-ur-Rahman"/>
            <person name="Ware D."/>
            <person name="Westhoff P."/>
            <person name="Mayer K.F."/>
            <person name="Messing J."/>
            <person name="Rokhsar D.S."/>
        </authorList>
    </citation>
    <scope>NUCLEOTIDE SEQUENCE [LARGE SCALE GENOMIC DNA]</scope>
    <source>
        <strain evidence="3">cv. BTx623</strain>
    </source>
</reference>
<organism evidence="2 3">
    <name type="scientific">Sorghum bicolor</name>
    <name type="common">Sorghum</name>
    <name type="synonym">Sorghum vulgare</name>
    <dbReference type="NCBI Taxonomy" id="4558"/>
    <lineage>
        <taxon>Eukaryota</taxon>
        <taxon>Viridiplantae</taxon>
        <taxon>Streptophyta</taxon>
        <taxon>Embryophyta</taxon>
        <taxon>Tracheophyta</taxon>
        <taxon>Spermatophyta</taxon>
        <taxon>Magnoliopsida</taxon>
        <taxon>Liliopsida</taxon>
        <taxon>Poales</taxon>
        <taxon>Poaceae</taxon>
        <taxon>PACMAD clade</taxon>
        <taxon>Panicoideae</taxon>
        <taxon>Andropogonodae</taxon>
        <taxon>Andropogoneae</taxon>
        <taxon>Sorghinae</taxon>
        <taxon>Sorghum</taxon>
    </lineage>
</organism>
<dbReference type="AlphaFoldDB" id="A0A109ND63"/>
<feature type="region of interest" description="Disordered" evidence="1">
    <location>
        <begin position="1"/>
        <end position="43"/>
    </location>
</feature>
<accession>A0A109ND63</accession>
<name>A0A109ND63_SORBI</name>
<dbReference type="Proteomes" id="UP000000768">
    <property type="component" value="Unassembled WGS sequence"/>
</dbReference>
<evidence type="ECO:0000313" key="3">
    <source>
        <dbReference type="Proteomes" id="UP000000768"/>
    </source>
</evidence>
<dbReference type="Gramene" id="OQU75593">
    <property type="protein sequence ID" value="OQU75593"/>
    <property type="gene ID" value="SORBI_3K024300"/>
</dbReference>
<reference evidence="3" key="2">
    <citation type="journal article" date="2018" name="Plant J.">
        <title>The Sorghum bicolor reference genome: improved assembly, gene annotations, a transcriptome atlas, and signatures of genome organization.</title>
        <authorList>
            <person name="McCormick R.F."/>
            <person name="Truong S.K."/>
            <person name="Sreedasyam A."/>
            <person name="Jenkins J."/>
            <person name="Shu S."/>
            <person name="Sims D."/>
            <person name="Kennedy M."/>
            <person name="Amirebrahimi M."/>
            <person name="Weers B.D."/>
            <person name="McKinley B."/>
            <person name="Mattison A."/>
            <person name="Morishige D.T."/>
            <person name="Grimwood J."/>
            <person name="Schmutz J."/>
            <person name="Mullet J.E."/>
        </authorList>
    </citation>
    <scope>NUCLEOTIDE SEQUENCE [LARGE SCALE GENOMIC DNA]</scope>
    <source>
        <strain evidence="3">cv. BTx623</strain>
    </source>
</reference>
<proteinExistence type="predicted"/>
<sequence>MGTLWSTTVSTVSPGPKPKRTPQSKPSPVVARPSSAERLRISSRMKRTQALDMLPYSERTCRVARIRSFSSPTLASTWSRIAGPP</sequence>
<keyword evidence="3" id="KW-1185">Reference proteome</keyword>
<dbReference type="OMA" id="NTHALDM"/>
<dbReference type="InParanoid" id="A0A109ND63"/>
<feature type="non-terminal residue" evidence="2">
    <location>
        <position position="85"/>
    </location>
</feature>
<gene>
    <name evidence="2" type="ORF">SORBI_3K024300</name>
</gene>
<protein>
    <submittedName>
        <fullName evidence="2">Uncharacterized protein</fullName>
    </submittedName>
</protein>
<feature type="compositionally biased region" description="Polar residues" evidence="1">
    <location>
        <begin position="1"/>
        <end position="13"/>
    </location>
</feature>
<dbReference type="EMBL" id="KV917931">
    <property type="protein sequence ID" value="OQU75593.1"/>
    <property type="molecule type" value="Genomic_DNA"/>
</dbReference>
<evidence type="ECO:0000256" key="1">
    <source>
        <dbReference type="SAM" id="MobiDB-lite"/>
    </source>
</evidence>